<evidence type="ECO:0000313" key="8">
    <source>
        <dbReference type="Proteomes" id="UP000038830"/>
    </source>
</evidence>
<dbReference type="InterPro" id="IPR039241">
    <property type="entry name" value="Rrp9-like"/>
</dbReference>
<reference evidence="8" key="1">
    <citation type="journal article" date="2015" name="J. Biotechnol.">
        <title>The structure of the Cyberlindnera jadinii genome and its relation to Candida utilis analyzed by the occurrence of single nucleotide polymorphisms.</title>
        <authorList>
            <person name="Rupp O."/>
            <person name="Brinkrolf K."/>
            <person name="Buerth C."/>
            <person name="Kunigo M."/>
            <person name="Schneider J."/>
            <person name="Jaenicke S."/>
            <person name="Goesmann A."/>
            <person name="Puehler A."/>
            <person name="Jaeger K.-E."/>
            <person name="Ernst J.F."/>
        </authorList>
    </citation>
    <scope>NUCLEOTIDE SEQUENCE [LARGE SCALE GENOMIC DNA]</scope>
    <source>
        <strain evidence="8">ATCC 18201 / CBS 1600 / BCRC 20928 / JCM 3617 / NBRC 0987 / NRRL Y-1542</strain>
    </source>
</reference>
<dbReference type="SUPFAM" id="SSF50978">
    <property type="entry name" value="WD40 repeat-like"/>
    <property type="match status" value="1"/>
</dbReference>
<evidence type="ECO:0000256" key="3">
    <source>
        <dbReference type="ARBA" id="ARBA00022737"/>
    </source>
</evidence>
<evidence type="ECO:0000313" key="7">
    <source>
        <dbReference type="EMBL" id="CEP25218.1"/>
    </source>
</evidence>
<protein>
    <submittedName>
        <fullName evidence="7">RRP9 protein</fullName>
    </submittedName>
</protein>
<sequence length="544" mass="60629">MAGDPFLRDPSKKKKRSRGGKQGASVQAKKARRDAEGDEEISGISGSEDEAGNVSYDEGALDGGESGVEDEDSEAEFAGESAADKRRRLAKQYLENLKQEVGGDYDFDAKDLDDEIISKRLKEDVAETKGHVYRFIADNLLLSDVQPSITRIGSKALTGLSVRFPYAYTISKDTELVKWDISDFKKKPLRLKHTKGGKKFTQIDSDPSKNGHSDEILTVAASPDGRYVITGGRDKRIIVWSTEALACQRVLETRDRRGEVMGLVFRRGSDQLYAACADLKVRTYSINQFAQLEILYGHQDTVADISALGQERCVTVGSRDRCAMLWKIADETRLTFRGGENEKKKKKKRRDDDEMDLDDKQEEHEEKFFAEGSIDCVSMIDDTYFVTGSDNGSISLWSLAKKKPIFIQHCAHGVLPSVASDKASAENDPALREQQVPQPQPYWITSLHAIPYSNVFFSGSWNGTIKVWKLEDNLRSFTPLGELPNAKGIVTRIDVAESGPHGKESIRVIAAMSKEHRLGRWIDAGRGARNHIYSAVIDQQVISR</sequence>
<keyword evidence="4" id="KW-0539">Nucleus</keyword>
<dbReference type="PROSITE" id="PS50294">
    <property type="entry name" value="WD_REPEATS_REGION"/>
    <property type="match status" value="1"/>
</dbReference>
<feature type="compositionally biased region" description="Acidic residues" evidence="6">
    <location>
        <begin position="67"/>
        <end position="77"/>
    </location>
</feature>
<feature type="compositionally biased region" description="Basic and acidic residues" evidence="6">
    <location>
        <begin position="1"/>
        <end position="10"/>
    </location>
</feature>
<comment type="subcellular location">
    <subcellularLocation>
        <location evidence="1">Nucleus</location>
    </subcellularLocation>
</comment>
<feature type="repeat" description="WD" evidence="5">
    <location>
        <begin position="295"/>
        <end position="336"/>
    </location>
</feature>
<dbReference type="Proteomes" id="UP000038830">
    <property type="component" value="Unassembled WGS sequence"/>
</dbReference>
<name>A0A0H5CA10_CYBJN</name>
<dbReference type="FunFam" id="2.130.10.10:FF:000644">
    <property type="entry name" value="Rrp9p"/>
    <property type="match status" value="1"/>
</dbReference>
<dbReference type="AlphaFoldDB" id="A0A0H5CA10"/>
<organism evidence="7 8">
    <name type="scientific">Cyberlindnera jadinii (strain ATCC 18201 / CBS 1600 / BCRC 20928 / JCM 3617 / NBRC 0987 / NRRL Y-1542)</name>
    <name type="common">Torula yeast</name>
    <name type="synonym">Candida utilis</name>
    <dbReference type="NCBI Taxonomy" id="983966"/>
    <lineage>
        <taxon>Eukaryota</taxon>
        <taxon>Fungi</taxon>
        <taxon>Dikarya</taxon>
        <taxon>Ascomycota</taxon>
        <taxon>Saccharomycotina</taxon>
        <taxon>Saccharomycetes</taxon>
        <taxon>Phaffomycetales</taxon>
        <taxon>Phaffomycetaceae</taxon>
        <taxon>Cyberlindnera</taxon>
    </lineage>
</organism>
<feature type="region of interest" description="Disordered" evidence="6">
    <location>
        <begin position="1"/>
        <end position="82"/>
    </location>
</feature>
<dbReference type="InterPro" id="IPR036322">
    <property type="entry name" value="WD40_repeat_dom_sf"/>
</dbReference>
<evidence type="ECO:0000256" key="2">
    <source>
        <dbReference type="ARBA" id="ARBA00022574"/>
    </source>
</evidence>
<dbReference type="PROSITE" id="PS50082">
    <property type="entry name" value="WD_REPEATS_2"/>
    <property type="match status" value="2"/>
</dbReference>
<evidence type="ECO:0000256" key="5">
    <source>
        <dbReference type="PROSITE-ProRule" id="PRU00221"/>
    </source>
</evidence>
<keyword evidence="2 5" id="KW-0853">WD repeat</keyword>
<dbReference type="PANTHER" id="PTHR19865">
    <property type="entry name" value="U3 SMALL NUCLEOLAR RNA INTERACTING PROTEIN 2"/>
    <property type="match status" value="1"/>
</dbReference>
<feature type="repeat" description="WD" evidence="5">
    <location>
        <begin position="209"/>
        <end position="250"/>
    </location>
</feature>
<dbReference type="GO" id="GO:0034511">
    <property type="term" value="F:U3 snoRNA binding"/>
    <property type="evidence" value="ECO:0007669"/>
    <property type="project" value="InterPro"/>
</dbReference>
<feature type="region of interest" description="Disordered" evidence="6">
    <location>
        <begin position="340"/>
        <end position="363"/>
    </location>
</feature>
<dbReference type="InterPro" id="IPR001680">
    <property type="entry name" value="WD40_rpt"/>
</dbReference>
<proteinExistence type="predicted"/>
<accession>A0A0H5CA10</accession>
<keyword evidence="3" id="KW-0677">Repeat</keyword>
<dbReference type="Gene3D" id="2.130.10.10">
    <property type="entry name" value="YVTN repeat-like/Quinoprotein amine dehydrogenase"/>
    <property type="match status" value="1"/>
</dbReference>
<gene>
    <name evidence="7" type="primary">RRP9</name>
    <name evidence="7" type="ORF">BN1211_6234</name>
</gene>
<dbReference type="PANTHER" id="PTHR19865:SF0">
    <property type="entry name" value="U3 SMALL NUCLEOLAR RNA-INTERACTING PROTEIN 2"/>
    <property type="match status" value="1"/>
</dbReference>
<dbReference type="EMBL" id="CDQK01000007">
    <property type="protein sequence ID" value="CEP25218.1"/>
    <property type="molecule type" value="Genomic_DNA"/>
</dbReference>
<dbReference type="SMART" id="SM00320">
    <property type="entry name" value="WD40"/>
    <property type="match status" value="5"/>
</dbReference>
<dbReference type="InterPro" id="IPR015943">
    <property type="entry name" value="WD40/YVTN_repeat-like_dom_sf"/>
</dbReference>
<dbReference type="Pfam" id="PF00400">
    <property type="entry name" value="WD40"/>
    <property type="match status" value="4"/>
</dbReference>
<evidence type="ECO:0000256" key="6">
    <source>
        <dbReference type="SAM" id="MobiDB-lite"/>
    </source>
</evidence>
<evidence type="ECO:0000256" key="4">
    <source>
        <dbReference type="ARBA" id="ARBA00023242"/>
    </source>
</evidence>
<dbReference type="GO" id="GO:0032040">
    <property type="term" value="C:small-subunit processome"/>
    <property type="evidence" value="ECO:0007669"/>
    <property type="project" value="TreeGrafter"/>
</dbReference>
<evidence type="ECO:0000256" key="1">
    <source>
        <dbReference type="ARBA" id="ARBA00004123"/>
    </source>
</evidence>
<feature type="compositionally biased region" description="Acidic residues" evidence="6">
    <location>
        <begin position="36"/>
        <end position="51"/>
    </location>
</feature>